<keyword evidence="1" id="KW-0808">Transferase</keyword>
<keyword evidence="1" id="KW-0032">Aminotransferase</keyword>
<comment type="caution">
    <text evidence="1">The sequence shown here is derived from an EMBL/GenBank/DDBJ whole genome shotgun (WGS) entry which is preliminary data.</text>
</comment>
<evidence type="ECO:0000313" key="2">
    <source>
        <dbReference type="Proteomes" id="UP001165263"/>
    </source>
</evidence>
<dbReference type="InterPro" id="IPR015424">
    <property type="entry name" value="PyrdxlP-dep_Trfase"/>
</dbReference>
<proteinExistence type="predicted"/>
<dbReference type="InterPro" id="IPR000653">
    <property type="entry name" value="DegT/StrS_aminotransferase"/>
</dbReference>
<accession>A0ABT2BUI0</accession>
<gene>
    <name evidence="1" type="ORF">NX786_05520</name>
</gene>
<sequence length="47" mass="5296">MILHDWRDGEFPNAERIGRETVTIPLHCGMMEADVDRVCAAIADILN</sequence>
<dbReference type="GO" id="GO:0008483">
    <property type="term" value="F:transaminase activity"/>
    <property type="evidence" value="ECO:0007669"/>
    <property type="project" value="UniProtKB-KW"/>
</dbReference>
<dbReference type="Proteomes" id="UP001165263">
    <property type="component" value="Unassembled WGS sequence"/>
</dbReference>
<organism evidence="1 2">
    <name type="scientific">Telluria mixta</name>
    <dbReference type="NCBI Taxonomy" id="34071"/>
    <lineage>
        <taxon>Bacteria</taxon>
        <taxon>Pseudomonadati</taxon>
        <taxon>Pseudomonadota</taxon>
        <taxon>Betaproteobacteria</taxon>
        <taxon>Burkholderiales</taxon>
        <taxon>Oxalobacteraceae</taxon>
        <taxon>Telluria group</taxon>
        <taxon>Telluria</taxon>
    </lineage>
</organism>
<protein>
    <submittedName>
        <fullName evidence="1">DegT/DnrJ/EryC1/StrS family aminotransferase</fullName>
    </submittedName>
</protein>
<keyword evidence="2" id="KW-1185">Reference proteome</keyword>
<dbReference type="SUPFAM" id="SSF53383">
    <property type="entry name" value="PLP-dependent transferases"/>
    <property type="match status" value="1"/>
</dbReference>
<name>A0ABT2BUI0_9BURK</name>
<evidence type="ECO:0000313" key="1">
    <source>
        <dbReference type="EMBL" id="MCS0628785.1"/>
    </source>
</evidence>
<dbReference type="Pfam" id="PF01041">
    <property type="entry name" value="DegT_DnrJ_EryC1"/>
    <property type="match status" value="1"/>
</dbReference>
<dbReference type="EMBL" id="JANUHC010000002">
    <property type="protein sequence ID" value="MCS0628785.1"/>
    <property type="molecule type" value="Genomic_DNA"/>
</dbReference>
<dbReference type="Gene3D" id="3.90.1150.10">
    <property type="entry name" value="Aspartate Aminotransferase, domain 1"/>
    <property type="match status" value="1"/>
</dbReference>
<dbReference type="InterPro" id="IPR015422">
    <property type="entry name" value="PyrdxlP-dep_Trfase_small"/>
</dbReference>
<reference evidence="1" key="1">
    <citation type="submission" date="2022-08" db="EMBL/GenBank/DDBJ databases">
        <title>Reclassification of Massilia species as members of the genera Telluria, Duganella, Pseudoduganella, Mokoshia gen. nov. and Zemynaea gen. nov. using orthogonal and non-orthogonal genome-based approaches.</title>
        <authorList>
            <person name="Bowman J.P."/>
        </authorList>
    </citation>
    <scope>NUCLEOTIDE SEQUENCE</scope>
    <source>
        <strain evidence="1">LMG 11547</strain>
    </source>
</reference>
<dbReference type="RefSeq" id="WP_259448006.1">
    <property type="nucleotide sequence ID" value="NZ_CP119520.1"/>
</dbReference>